<protein>
    <recommendedName>
        <fullName evidence="3">Iron-sulfur cluster regulator IscR</fullName>
    </recommendedName>
</protein>
<gene>
    <name evidence="2" type="ORF">AVDCRST_MAG67-3665</name>
</gene>
<dbReference type="PANTHER" id="PTHR33221">
    <property type="entry name" value="WINGED HELIX-TURN-HELIX TRANSCRIPTIONAL REGULATOR, RRF2 FAMILY"/>
    <property type="match status" value="1"/>
</dbReference>
<dbReference type="Pfam" id="PF02082">
    <property type="entry name" value="Rrf2"/>
    <property type="match status" value="1"/>
</dbReference>
<dbReference type="NCBIfam" id="TIGR00738">
    <property type="entry name" value="rrf2_super"/>
    <property type="match status" value="1"/>
</dbReference>
<dbReference type="GO" id="GO:0003677">
    <property type="term" value="F:DNA binding"/>
    <property type="evidence" value="ECO:0007669"/>
    <property type="project" value="UniProtKB-KW"/>
</dbReference>
<dbReference type="PROSITE" id="PS51197">
    <property type="entry name" value="HTH_RRF2_2"/>
    <property type="match status" value="1"/>
</dbReference>
<evidence type="ECO:0000256" key="1">
    <source>
        <dbReference type="ARBA" id="ARBA00023125"/>
    </source>
</evidence>
<dbReference type="GO" id="GO:0005829">
    <property type="term" value="C:cytosol"/>
    <property type="evidence" value="ECO:0007669"/>
    <property type="project" value="TreeGrafter"/>
</dbReference>
<evidence type="ECO:0000313" key="2">
    <source>
        <dbReference type="EMBL" id="CAA9526665.1"/>
    </source>
</evidence>
<organism evidence="2">
    <name type="scientific">uncultured Solirubrobacteraceae bacterium</name>
    <dbReference type="NCBI Taxonomy" id="1162706"/>
    <lineage>
        <taxon>Bacteria</taxon>
        <taxon>Bacillati</taxon>
        <taxon>Actinomycetota</taxon>
        <taxon>Thermoleophilia</taxon>
        <taxon>Solirubrobacterales</taxon>
        <taxon>Solirubrobacteraceae</taxon>
        <taxon>environmental samples</taxon>
    </lineage>
</organism>
<dbReference type="GO" id="GO:0003700">
    <property type="term" value="F:DNA-binding transcription factor activity"/>
    <property type="evidence" value="ECO:0007669"/>
    <property type="project" value="TreeGrafter"/>
</dbReference>
<dbReference type="AlphaFoldDB" id="A0A6J4TLN2"/>
<keyword evidence="1" id="KW-0238">DNA-binding</keyword>
<dbReference type="InterPro" id="IPR030489">
    <property type="entry name" value="TR_Rrf2-type_CS"/>
</dbReference>
<dbReference type="SUPFAM" id="SSF46785">
    <property type="entry name" value="Winged helix' DNA-binding domain"/>
    <property type="match status" value="1"/>
</dbReference>
<accession>A0A6J4TLN2</accession>
<dbReference type="InterPro" id="IPR000944">
    <property type="entry name" value="Tscrpt_reg_Rrf2"/>
</dbReference>
<name>A0A6J4TLN2_9ACTN</name>
<dbReference type="InterPro" id="IPR036390">
    <property type="entry name" value="WH_DNA-bd_sf"/>
</dbReference>
<dbReference type="PROSITE" id="PS01332">
    <property type="entry name" value="HTH_RRF2_1"/>
    <property type="match status" value="1"/>
</dbReference>
<proteinExistence type="predicted"/>
<evidence type="ECO:0008006" key="3">
    <source>
        <dbReference type="Google" id="ProtNLM"/>
    </source>
</evidence>
<dbReference type="EMBL" id="CADCVQ010000156">
    <property type="protein sequence ID" value="CAA9526665.1"/>
    <property type="molecule type" value="Genomic_DNA"/>
</dbReference>
<dbReference type="PANTHER" id="PTHR33221:SF5">
    <property type="entry name" value="HTH-TYPE TRANSCRIPTIONAL REGULATOR ISCR"/>
    <property type="match status" value="1"/>
</dbReference>
<reference evidence="2" key="1">
    <citation type="submission" date="2020-02" db="EMBL/GenBank/DDBJ databases">
        <authorList>
            <person name="Meier V. D."/>
        </authorList>
    </citation>
    <scope>NUCLEOTIDE SEQUENCE</scope>
    <source>
        <strain evidence="2">AVDCRST_MAG67</strain>
    </source>
</reference>
<dbReference type="Gene3D" id="1.10.10.10">
    <property type="entry name" value="Winged helix-like DNA-binding domain superfamily/Winged helix DNA-binding domain"/>
    <property type="match status" value="1"/>
</dbReference>
<sequence>MISITTKSPYALQALAELGRSGGDGPVPIGELARRREIPVQFLEQLFATLRRAGILKSQRGVKGGYAFARPPGEITVLEVVELLEGPLGRDAAGIFGEAAAAARDVLAATTIADVVEREARAAGVAMYYI</sequence>
<dbReference type="InterPro" id="IPR036388">
    <property type="entry name" value="WH-like_DNA-bd_sf"/>
</dbReference>